<dbReference type="SUPFAM" id="SSF53756">
    <property type="entry name" value="UDP-Glycosyltransferase/glycogen phosphorylase"/>
    <property type="match status" value="1"/>
</dbReference>
<evidence type="ECO:0000259" key="3">
    <source>
        <dbReference type="Pfam" id="PF00534"/>
    </source>
</evidence>
<feature type="domain" description="Glycosyltransferase subfamily 4-like N-terminal" evidence="4">
    <location>
        <begin position="19"/>
        <end position="187"/>
    </location>
</feature>
<dbReference type="Pfam" id="PF13439">
    <property type="entry name" value="Glyco_transf_4"/>
    <property type="match status" value="1"/>
</dbReference>
<organism evidence="5 6">
    <name type="scientific">Deinococcus indicus</name>
    <dbReference type="NCBI Taxonomy" id="223556"/>
    <lineage>
        <taxon>Bacteria</taxon>
        <taxon>Thermotogati</taxon>
        <taxon>Deinococcota</taxon>
        <taxon>Deinococci</taxon>
        <taxon>Deinococcales</taxon>
        <taxon>Deinococcaceae</taxon>
        <taxon>Deinococcus</taxon>
    </lineage>
</organism>
<dbReference type="Pfam" id="PF00534">
    <property type="entry name" value="Glycos_transf_1"/>
    <property type="match status" value="1"/>
</dbReference>
<evidence type="ECO:0000313" key="5">
    <source>
        <dbReference type="EMBL" id="OWL94793.1"/>
    </source>
</evidence>
<keyword evidence="1" id="KW-0328">Glycosyltransferase</keyword>
<dbReference type="AlphaFoldDB" id="A0A246BHR8"/>
<keyword evidence="2" id="KW-0808">Transferase</keyword>
<evidence type="ECO:0000259" key="4">
    <source>
        <dbReference type="Pfam" id="PF13439"/>
    </source>
</evidence>
<comment type="caution">
    <text evidence="5">The sequence shown here is derived from an EMBL/GenBank/DDBJ whole genome shotgun (WGS) entry which is preliminary data.</text>
</comment>
<evidence type="ECO:0000256" key="1">
    <source>
        <dbReference type="ARBA" id="ARBA00022676"/>
    </source>
</evidence>
<dbReference type="PANTHER" id="PTHR12526">
    <property type="entry name" value="GLYCOSYLTRANSFERASE"/>
    <property type="match status" value="1"/>
</dbReference>
<evidence type="ECO:0000313" key="6">
    <source>
        <dbReference type="Proteomes" id="UP000197208"/>
    </source>
</evidence>
<dbReference type="InterPro" id="IPR001296">
    <property type="entry name" value="Glyco_trans_1"/>
</dbReference>
<dbReference type="OrthoDB" id="9762705at2"/>
<name>A0A246BHR8_9DEIO</name>
<gene>
    <name evidence="5" type="ORF">CBQ26_14860</name>
</gene>
<feature type="domain" description="Glycosyl transferase family 1" evidence="3">
    <location>
        <begin position="201"/>
        <end position="354"/>
    </location>
</feature>
<sequence length="397" mass="42610">MTRGRPLRVTAVLPVLAGGGAEVQMAELLRALPAYGVECELVTLLSAPPDETLTRRLHLRELRHVDLAAAPRAAGGRGAAHALRNVARARTLLREHLGRSQPDVVYSRLWYAGVAVASLNRRTLGFAHVANEENALRNRDDAGLIKRQARLHVIRQADRWVVPSQGLLRDFTRAGGDARRGQVIHNATRFPAAPRPPAPAGPVRLAAMGRLTAGKGFARLLDVLSDLRRQDVPFTLDIAGEGPDRAALQARIAALNLGAQVRLVGFVPDPLAFLQAHDVFVLSSYAEGFANVLAEAMACGLPAVSFDIRHGPSELITNGETGLLVPDGDLRGLGDALRALALDPALRDRMGAAGLERARQRFTVGGMAEAFAAVFHAAASGRRQGGEQHVRHSWTHL</sequence>
<protein>
    <recommendedName>
        <fullName evidence="7">Glycosyl transferase</fullName>
    </recommendedName>
</protein>
<dbReference type="RefSeq" id="WP_088249424.1">
    <property type="nucleotide sequence ID" value="NZ_NHMK01000022.1"/>
</dbReference>
<accession>A0A246BHR8</accession>
<proteinExistence type="predicted"/>
<dbReference type="Proteomes" id="UP000197208">
    <property type="component" value="Unassembled WGS sequence"/>
</dbReference>
<evidence type="ECO:0000256" key="2">
    <source>
        <dbReference type="ARBA" id="ARBA00022679"/>
    </source>
</evidence>
<dbReference type="InterPro" id="IPR028098">
    <property type="entry name" value="Glyco_trans_4-like_N"/>
</dbReference>
<reference evidence="5 6" key="1">
    <citation type="submission" date="2017-05" db="EMBL/GenBank/DDBJ databases">
        <title>De novo genome assembly of Deniococcus indicus strain DR1.</title>
        <authorList>
            <person name="Chauhan D."/>
            <person name="Yennamalli R.M."/>
            <person name="Priyadarshini R."/>
        </authorList>
    </citation>
    <scope>NUCLEOTIDE SEQUENCE [LARGE SCALE GENOMIC DNA]</scope>
    <source>
        <strain evidence="5 6">DR1</strain>
    </source>
</reference>
<dbReference type="Gene3D" id="3.40.50.2000">
    <property type="entry name" value="Glycogen Phosphorylase B"/>
    <property type="match status" value="2"/>
</dbReference>
<dbReference type="GO" id="GO:0016757">
    <property type="term" value="F:glycosyltransferase activity"/>
    <property type="evidence" value="ECO:0007669"/>
    <property type="project" value="UniProtKB-KW"/>
</dbReference>
<dbReference type="EMBL" id="NHMK01000022">
    <property type="protein sequence ID" value="OWL94793.1"/>
    <property type="molecule type" value="Genomic_DNA"/>
</dbReference>
<evidence type="ECO:0008006" key="7">
    <source>
        <dbReference type="Google" id="ProtNLM"/>
    </source>
</evidence>
<dbReference type="PANTHER" id="PTHR12526:SF510">
    <property type="entry name" value="D-INOSITOL 3-PHOSPHATE GLYCOSYLTRANSFERASE"/>
    <property type="match status" value="1"/>
</dbReference>
<keyword evidence="6" id="KW-1185">Reference proteome</keyword>